<evidence type="ECO:0000256" key="1">
    <source>
        <dbReference type="ARBA" id="ARBA00001917"/>
    </source>
</evidence>
<evidence type="ECO:0000256" key="3">
    <source>
        <dbReference type="ARBA" id="ARBA00023002"/>
    </source>
</evidence>
<evidence type="ECO:0000313" key="6">
    <source>
        <dbReference type="Proteomes" id="UP000516349"/>
    </source>
</evidence>
<dbReference type="NCBIfam" id="NF007899">
    <property type="entry name" value="PRK10605.1"/>
    <property type="match status" value="1"/>
</dbReference>
<proteinExistence type="inferred from homology"/>
<feature type="domain" description="NADH:flavin oxidoreductase/NADH oxidase N-terminal" evidence="4">
    <location>
        <begin position="13"/>
        <end position="357"/>
    </location>
</feature>
<dbReference type="InterPro" id="IPR045247">
    <property type="entry name" value="Oye-like"/>
</dbReference>
<dbReference type="Gene3D" id="3.20.20.70">
    <property type="entry name" value="Aldolase class I"/>
    <property type="match status" value="1"/>
</dbReference>
<evidence type="ECO:0000256" key="2">
    <source>
        <dbReference type="ARBA" id="ARBA00005979"/>
    </source>
</evidence>
<dbReference type="SUPFAM" id="SSF51395">
    <property type="entry name" value="FMN-linked oxidoreductases"/>
    <property type="match status" value="1"/>
</dbReference>
<gene>
    <name evidence="5" type="primary">nemA_2</name>
    <name evidence="5" type="ORF">JGUZn3_21790</name>
</gene>
<dbReference type="InterPro" id="IPR013785">
    <property type="entry name" value="Aldolase_TIM"/>
</dbReference>
<reference evidence="5 6" key="1">
    <citation type="submission" date="2020-08" db="EMBL/GenBank/DDBJ databases">
        <title>Complete genome sequence of Entomobacter blattae G55GP.</title>
        <authorList>
            <person name="Poehlein A."/>
            <person name="Guzman J."/>
            <person name="Daniel R."/>
            <person name="Vilcinskas A."/>
        </authorList>
    </citation>
    <scope>NUCLEOTIDE SEQUENCE [LARGE SCALE GENOMIC DNA]</scope>
    <source>
        <strain evidence="5 6">G55GP</strain>
    </source>
</reference>
<name>A0A7H1NUC1_9PROT</name>
<dbReference type="EMBL" id="CP060244">
    <property type="protein sequence ID" value="QNT79381.1"/>
    <property type="molecule type" value="Genomic_DNA"/>
</dbReference>
<dbReference type="AlphaFoldDB" id="A0A7H1NUC1"/>
<dbReference type="GO" id="GO:0016628">
    <property type="term" value="F:oxidoreductase activity, acting on the CH-CH group of donors, NAD or NADP as acceptor"/>
    <property type="evidence" value="ECO:0007669"/>
    <property type="project" value="UniProtKB-ARBA"/>
</dbReference>
<organism evidence="5 6">
    <name type="scientific">Entomobacter blattae</name>
    <dbReference type="NCBI Taxonomy" id="2762277"/>
    <lineage>
        <taxon>Bacteria</taxon>
        <taxon>Pseudomonadati</taxon>
        <taxon>Pseudomonadota</taxon>
        <taxon>Alphaproteobacteria</taxon>
        <taxon>Acetobacterales</taxon>
        <taxon>Acetobacteraceae</taxon>
        <taxon>Entomobacter</taxon>
    </lineage>
</organism>
<protein>
    <submittedName>
        <fullName evidence="5">N-ethylmaleimide reductase</fullName>
        <ecNumber evidence="5">1.-.-.-</ecNumber>
    </submittedName>
</protein>
<evidence type="ECO:0000313" key="5">
    <source>
        <dbReference type="EMBL" id="QNT79381.1"/>
    </source>
</evidence>
<dbReference type="FunFam" id="3.20.20.70:FF:000059">
    <property type="entry name" value="N-ethylmaleimide reductase, FMN-linked"/>
    <property type="match status" value="1"/>
</dbReference>
<dbReference type="KEGG" id="ebla:JGUZn3_21790"/>
<sequence length="381" mass="42126">MLNSPEKTTLDLLFQPVKLGSQVLKNRIFLPALTRSRSTQPGDIPNEMMATYYAQRTQAGLMVTEGIVIEPRGRGFVATPGLYTPEQVEGWKKVVKAVHQHKGVIFAQLWHVGRVSHTSLQPGGLPPITPSALQANNVKTSVLSPEGNIVLATPSMPRALSTQEVEELVGLYRQAALNAKEAGFDGVELHAANGYLVNQFLSEHTNQRTDQYGGSVQNRLRFMIEVVEQLVDVLGKDKVGVRFSPLFTTTNQPRAYLGFVEKNPHEFYVTAIAALQKLGIAYVSLAEADWDDAEELPVSFREGIRKVFTGKVLCAGRYTAEKAAKAVGSGLVDMVGFGRLFIANPDLVSRIEHGYPYNKIDDDTKYFGHEKGYIDYPIYKE</sequence>
<dbReference type="InterPro" id="IPR001155">
    <property type="entry name" value="OxRdtase_FMN_N"/>
</dbReference>
<evidence type="ECO:0000259" key="4">
    <source>
        <dbReference type="Pfam" id="PF00724"/>
    </source>
</evidence>
<dbReference type="GO" id="GO:0010181">
    <property type="term" value="F:FMN binding"/>
    <property type="evidence" value="ECO:0007669"/>
    <property type="project" value="InterPro"/>
</dbReference>
<comment type="cofactor">
    <cofactor evidence="1">
        <name>FMN</name>
        <dbReference type="ChEBI" id="CHEBI:58210"/>
    </cofactor>
</comment>
<dbReference type="PANTHER" id="PTHR22893">
    <property type="entry name" value="NADH OXIDOREDUCTASE-RELATED"/>
    <property type="match status" value="1"/>
</dbReference>
<dbReference type="CDD" id="cd02933">
    <property type="entry name" value="OYE_like_FMN"/>
    <property type="match status" value="1"/>
</dbReference>
<dbReference type="GO" id="GO:0005829">
    <property type="term" value="C:cytosol"/>
    <property type="evidence" value="ECO:0007669"/>
    <property type="project" value="TreeGrafter"/>
</dbReference>
<keyword evidence="6" id="KW-1185">Reference proteome</keyword>
<comment type="similarity">
    <text evidence="2">Belongs to the NADH:flavin oxidoreductase/NADH oxidase family.</text>
</comment>
<dbReference type="Pfam" id="PF00724">
    <property type="entry name" value="Oxidored_FMN"/>
    <property type="match status" value="1"/>
</dbReference>
<accession>A0A7H1NUC1</accession>
<dbReference type="Proteomes" id="UP000516349">
    <property type="component" value="Chromosome"/>
</dbReference>
<dbReference type="PANTHER" id="PTHR22893:SF91">
    <property type="entry name" value="NADPH DEHYDROGENASE 2-RELATED"/>
    <property type="match status" value="1"/>
</dbReference>
<dbReference type="EC" id="1.-.-.-" evidence="5"/>
<keyword evidence="3 5" id="KW-0560">Oxidoreductase</keyword>
<dbReference type="RefSeq" id="WP_203413551.1">
    <property type="nucleotide sequence ID" value="NZ_CP060244.1"/>
</dbReference>